<dbReference type="Pfam" id="PF00091">
    <property type="entry name" value="Tubulin"/>
    <property type="match status" value="1"/>
</dbReference>
<dbReference type="GO" id="GO:0005874">
    <property type="term" value="C:microtubule"/>
    <property type="evidence" value="ECO:0007669"/>
    <property type="project" value="UniProtKB-KW"/>
</dbReference>
<evidence type="ECO:0000313" key="9">
    <source>
        <dbReference type="EMBL" id="KAK3550568.1"/>
    </source>
</evidence>
<dbReference type="PANTHER" id="PTHR46238:SF8">
    <property type="entry name" value="ENDONUCLEASE_EXONUCLEASE_PHOSPHATASE DOMAIN-CONTAINING PROTEIN"/>
    <property type="match status" value="1"/>
</dbReference>
<sequence>MEALRREAERQDYYGGTVLLHSLTGGTGSGLGARLCEEIREEFPVGHILTVSVVPHQSGESPLQHYNTLLSLAALHRSADGILLFHNDHVLSRSGFQQKSHAGFGTVSCGFPQSTHSVMNAHITSCMAGLLMPVKTLTTGRKISARIKGKVYRTVVRPTMLYGLETVSLRKRQESELEVAELKMLRFSLGVTRLDRIRNEYIRGTAHVGRLGDKVREARLRWFGHVQRREMTLFSMAVCSLRYDVHNSVLQECYENKTIILSHIFSTQACHEAIFWRCHDDEIISVIHFTCHCS</sequence>
<dbReference type="InterPro" id="IPR036525">
    <property type="entry name" value="Tubulin/FtsZ_GTPase_sf"/>
</dbReference>
<evidence type="ECO:0000256" key="3">
    <source>
        <dbReference type="ARBA" id="ARBA00022490"/>
    </source>
</evidence>
<dbReference type="InterPro" id="IPR000217">
    <property type="entry name" value="Tubulin"/>
</dbReference>
<name>A0AAE0RDS7_9TELE</name>
<dbReference type="EMBL" id="JAUCMX010000003">
    <property type="protein sequence ID" value="KAK3550568.1"/>
    <property type="molecule type" value="Genomic_DNA"/>
</dbReference>
<dbReference type="GO" id="GO:0007017">
    <property type="term" value="P:microtubule-based process"/>
    <property type="evidence" value="ECO:0007669"/>
    <property type="project" value="InterPro"/>
</dbReference>
<comment type="caution">
    <text evidence="9">The sequence shown here is derived from an EMBL/GenBank/DDBJ whole genome shotgun (WGS) entry which is preliminary data.</text>
</comment>
<comment type="similarity">
    <text evidence="2">Belongs to the tubulin family.</text>
</comment>
<feature type="domain" description="Tubulin/FtsZ GTPase" evidence="8">
    <location>
        <begin position="1"/>
        <end position="91"/>
    </location>
</feature>
<reference evidence="9" key="1">
    <citation type="submission" date="2023-06" db="EMBL/GenBank/DDBJ databases">
        <title>Male Hemibagrus guttatus genome.</title>
        <authorList>
            <person name="Bian C."/>
        </authorList>
    </citation>
    <scope>NUCLEOTIDE SEQUENCE</scope>
    <source>
        <strain evidence="9">Male_cb2023</strain>
        <tissue evidence="9">Muscle</tissue>
    </source>
</reference>
<protein>
    <recommendedName>
        <fullName evidence="8">Tubulin/FtsZ GTPase domain-containing protein</fullName>
    </recommendedName>
</protein>
<evidence type="ECO:0000256" key="6">
    <source>
        <dbReference type="ARBA" id="ARBA00023134"/>
    </source>
</evidence>
<evidence type="ECO:0000256" key="1">
    <source>
        <dbReference type="ARBA" id="ARBA00004245"/>
    </source>
</evidence>
<evidence type="ECO:0000259" key="8">
    <source>
        <dbReference type="Pfam" id="PF00091"/>
    </source>
</evidence>
<dbReference type="PANTHER" id="PTHR46238">
    <property type="entry name" value="REVERSE TRANSCRIPTASE DOMAIN-CONTAINING PROTEIN"/>
    <property type="match status" value="1"/>
</dbReference>
<dbReference type="PRINTS" id="PR01161">
    <property type="entry name" value="TUBULIN"/>
</dbReference>
<evidence type="ECO:0000256" key="2">
    <source>
        <dbReference type="ARBA" id="ARBA00009636"/>
    </source>
</evidence>
<evidence type="ECO:0000256" key="7">
    <source>
        <dbReference type="ARBA" id="ARBA00023212"/>
    </source>
</evidence>
<keyword evidence="10" id="KW-1185">Reference proteome</keyword>
<keyword evidence="7" id="KW-0206">Cytoskeleton</keyword>
<dbReference type="InterPro" id="IPR003008">
    <property type="entry name" value="Tubulin_FtsZ_GTPase"/>
</dbReference>
<evidence type="ECO:0000256" key="5">
    <source>
        <dbReference type="ARBA" id="ARBA00022741"/>
    </source>
</evidence>
<dbReference type="Proteomes" id="UP001274896">
    <property type="component" value="Unassembled WGS sequence"/>
</dbReference>
<proteinExistence type="inferred from homology"/>
<gene>
    <name evidence="9" type="ORF">QTP70_000051</name>
</gene>
<keyword evidence="3" id="KW-0963">Cytoplasm</keyword>
<organism evidence="9 10">
    <name type="scientific">Hemibagrus guttatus</name>
    <dbReference type="NCBI Taxonomy" id="175788"/>
    <lineage>
        <taxon>Eukaryota</taxon>
        <taxon>Metazoa</taxon>
        <taxon>Chordata</taxon>
        <taxon>Craniata</taxon>
        <taxon>Vertebrata</taxon>
        <taxon>Euteleostomi</taxon>
        <taxon>Actinopterygii</taxon>
        <taxon>Neopterygii</taxon>
        <taxon>Teleostei</taxon>
        <taxon>Ostariophysi</taxon>
        <taxon>Siluriformes</taxon>
        <taxon>Bagridae</taxon>
        <taxon>Hemibagrus</taxon>
    </lineage>
</organism>
<keyword evidence="4" id="KW-0493">Microtubule</keyword>
<evidence type="ECO:0000313" key="10">
    <source>
        <dbReference type="Proteomes" id="UP001274896"/>
    </source>
</evidence>
<dbReference type="Gene3D" id="3.40.50.1440">
    <property type="entry name" value="Tubulin/FtsZ, GTPase domain"/>
    <property type="match status" value="1"/>
</dbReference>
<dbReference type="GO" id="GO:0005525">
    <property type="term" value="F:GTP binding"/>
    <property type="evidence" value="ECO:0007669"/>
    <property type="project" value="UniProtKB-KW"/>
</dbReference>
<accession>A0AAE0RDS7</accession>
<keyword evidence="6" id="KW-0342">GTP-binding</keyword>
<dbReference type="SUPFAM" id="SSF52490">
    <property type="entry name" value="Tubulin nucleotide-binding domain-like"/>
    <property type="match status" value="1"/>
</dbReference>
<keyword evidence="5" id="KW-0547">Nucleotide-binding</keyword>
<comment type="subcellular location">
    <subcellularLocation>
        <location evidence="1">Cytoplasm</location>
        <location evidence="1">Cytoskeleton</location>
    </subcellularLocation>
</comment>
<evidence type="ECO:0000256" key="4">
    <source>
        <dbReference type="ARBA" id="ARBA00022701"/>
    </source>
</evidence>
<dbReference type="AlphaFoldDB" id="A0AAE0RDS7"/>